<dbReference type="GeneID" id="26902097"/>
<evidence type="ECO:0000256" key="2">
    <source>
        <dbReference type="SAM" id="MobiDB-lite"/>
    </source>
</evidence>
<feature type="region of interest" description="Disordered" evidence="2">
    <location>
        <begin position="1"/>
        <end position="79"/>
    </location>
</feature>
<accession>A0A0N0DZP2</accession>
<keyword evidence="4" id="KW-1185">Reference proteome</keyword>
<keyword evidence="1" id="KW-0175">Coiled coil</keyword>
<organism evidence="3 4">
    <name type="scientific">Leptomonas pyrrhocoris</name>
    <name type="common">Firebug parasite</name>
    <dbReference type="NCBI Taxonomy" id="157538"/>
    <lineage>
        <taxon>Eukaryota</taxon>
        <taxon>Discoba</taxon>
        <taxon>Euglenozoa</taxon>
        <taxon>Kinetoplastea</taxon>
        <taxon>Metakinetoplastina</taxon>
        <taxon>Trypanosomatida</taxon>
        <taxon>Trypanosomatidae</taxon>
        <taxon>Leishmaniinae</taxon>
        <taxon>Leptomonas</taxon>
    </lineage>
</organism>
<comment type="caution">
    <text evidence="3">The sequence shown here is derived from an EMBL/GenBank/DDBJ whole genome shotgun (WGS) entry which is preliminary data.</text>
</comment>
<dbReference type="OMA" id="ESSQWHR"/>
<dbReference type="Proteomes" id="UP000037923">
    <property type="component" value="Unassembled WGS sequence"/>
</dbReference>
<feature type="coiled-coil region" evidence="1">
    <location>
        <begin position="729"/>
        <end position="756"/>
    </location>
</feature>
<feature type="compositionally biased region" description="Low complexity" evidence="2">
    <location>
        <begin position="17"/>
        <end position="42"/>
    </location>
</feature>
<evidence type="ECO:0000313" key="3">
    <source>
        <dbReference type="EMBL" id="KPA85528.1"/>
    </source>
</evidence>
<protein>
    <submittedName>
        <fullName evidence="3">Uncharacterized protein</fullName>
    </submittedName>
</protein>
<name>A0A0N0DZP2_LEPPY</name>
<dbReference type="OrthoDB" id="272879at2759"/>
<dbReference type="EMBL" id="LGTL01000002">
    <property type="protein sequence ID" value="KPA85528.1"/>
    <property type="molecule type" value="Genomic_DNA"/>
</dbReference>
<feature type="compositionally biased region" description="Basic and acidic residues" evidence="2">
    <location>
        <begin position="870"/>
        <end position="896"/>
    </location>
</feature>
<dbReference type="AlphaFoldDB" id="A0A0N0DZP2"/>
<proteinExistence type="predicted"/>
<dbReference type="RefSeq" id="XP_015663967.1">
    <property type="nucleotide sequence ID" value="XM_015798447.1"/>
</dbReference>
<evidence type="ECO:0000313" key="4">
    <source>
        <dbReference type="Proteomes" id="UP000037923"/>
    </source>
</evidence>
<feature type="region of interest" description="Disordered" evidence="2">
    <location>
        <begin position="870"/>
        <end position="903"/>
    </location>
</feature>
<sequence>MSQLPNDKYRLRRRPRAPSAGGAGVVAAGLSCGSASSSTRPSSRPRIEATENVPSLSPTVSPPALSMRERGSNTSTPPPANWQIPSCSRCIVCGRLGCEACSVKVDPEATRQKLDSLRLNTPFERAKLTRITDELLSEETRQRQRLVSRGDAWLEGLRTTELIERHLVRVILQEALYRQQLCRSEQAVRSAFVSAADQHTVLLALQSSEAAARQTTVAREREQFANFVWRCTHAAQAVHLLQREATTREALRYNESSQWHRLQATEVESRSLIAENGMARLRFHDSFLESREGICREWYTAVENLAAAAASHRELVGQHVQQRCVFLRAAEQGKRDLAAEEAATRVRLREEMTEEAEYLVECHRIFARQRATFFKSEASLRQGIREEAEGGYHVIFLDMKADEDDVREAEAQKADRRHSALLFALDALRTIQHEEHTAFEALVQEQRTDAAGRLAWRETKAAVRAALLHQCVLERETTVAAAEAAARAELRDALAQGEVGVAQWVTSKHHAREELCRNAQAALEAVAEEERQARFRLLSSMAAHEEGVRRWCEEKRVARAALFEGERAQRSFVVQQEGVCRQAVCSRFVFTTKALEDRLMQHRQERTRALSTAVDALTRIAQDEQVEFTHLRTRAAEDARRTAELFHFRCQMDLLHAETQRRALLAQDEMAARAEVHTKMLLSARYAAEAALAALRVQLCSVTTAEEGARQCFYEQVGDWYEYVAVEQRMEELALIAELEQRIREELRARQTYMTEDARLYAEEEPLALPALSNDDDARFALSTNTSGGRGGSMHDVRRALVMQTLGNPTCTAVLPAPAVDFLVAVIDRVGRQRDIAMEVFTAAERQARDASKKLMQCERVLAAEKEKREMYDVSSRREAEERERRVHGESLDKARGQQSIAAEKRRLADVQAELQEQQKKLEALKSSVHKQFSR</sequence>
<reference evidence="3 4" key="1">
    <citation type="submission" date="2015-07" db="EMBL/GenBank/DDBJ databases">
        <title>High-quality genome of monoxenous trypanosomatid Leptomonas pyrrhocoris.</title>
        <authorList>
            <person name="Flegontov P."/>
            <person name="Butenko A."/>
            <person name="Firsov S."/>
            <person name="Vlcek C."/>
            <person name="Logacheva M.D."/>
            <person name="Field M."/>
            <person name="Filatov D."/>
            <person name="Flegontova O."/>
            <person name="Gerasimov E."/>
            <person name="Jackson A.P."/>
            <person name="Kelly S."/>
            <person name="Opperdoes F."/>
            <person name="O'Reilly A."/>
            <person name="Votypka J."/>
            <person name="Yurchenko V."/>
            <person name="Lukes J."/>
        </authorList>
    </citation>
    <scope>NUCLEOTIDE SEQUENCE [LARGE SCALE GENOMIC DNA]</scope>
    <source>
        <strain evidence="3">H10</strain>
    </source>
</reference>
<dbReference type="VEuPathDB" id="TriTrypDB:LpyrH10_02_7760"/>
<gene>
    <name evidence="3" type="ORF">ABB37_01802</name>
</gene>
<evidence type="ECO:0000256" key="1">
    <source>
        <dbReference type="SAM" id="Coils"/>
    </source>
</evidence>